<evidence type="ECO:0000313" key="6">
    <source>
        <dbReference type="EMBL" id="KAH9639647.1"/>
    </source>
</evidence>
<keyword evidence="3" id="KW-0863">Zinc-finger</keyword>
<organism evidence="6 7">
    <name type="scientific">Spodoptera exigua</name>
    <name type="common">Beet armyworm</name>
    <name type="synonym">Noctua fulgens</name>
    <dbReference type="NCBI Taxonomy" id="7107"/>
    <lineage>
        <taxon>Eukaryota</taxon>
        <taxon>Metazoa</taxon>
        <taxon>Ecdysozoa</taxon>
        <taxon>Arthropoda</taxon>
        <taxon>Hexapoda</taxon>
        <taxon>Insecta</taxon>
        <taxon>Pterygota</taxon>
        <taxon>Neoptera</taxon>
        <taxon>Endopterygota</taxon>
        <taxon>Lepidoptera</taxon>
        <taxon>Glossata</taxon>
        <taxon>Ditrysia</taxon>
        <taxon>Noctuoidea</taxon>
        <taxon>Noctuidae</taxon>
        <taxon>Amphipyrinae</taxon>
        <taxon>Spodoptera</taxon>
    </lineage>
</organism>
<dbReference type="PANTHER" id="PTHR46481:SF10">
    <property type="entry name" value="ZINC FINGER BED DOMAIN-CONTAINING PROTEIN 39"/>
    <property type="match status" value="1"/>
</dbReference>
<proteinExistence type="predicted"/>
<evidence type="ECO:0000256" key="5">
    <source>
        <dbReference type="ARBA" id="ARBA00023242"/>
    </source>
</evidence>
<keyword evidence="2" id="KW-0479">Metal-binding</keyword>
<dbReference type="GO" id="GO:0005634">
    <property type="term" value="C:nucleus"/>
    <property type="evidence" value="ECO:0007669"/>
    <property type="project" value="UniProtKB-SubCell"/>
</dbReference>
<gene>
    <name evidence="6" type="ORF">HF086_009100</name>
</gene>
<accession>A0A922SIG5</accession>
<dbReference type="Proteomes" id="UP000814243">
    <property type="component" value="Unassembled WGS sequence"/>
</dbReference>
<dbReference type="EMBL" id="JACEFF010000321">
    <property type="protein sequence ID" value="KAH9639647.1"/>
    <property type="molecule type" value="Genomic_DNA"/>
</dbReference>
<evidence type="ECO:0000256" key="1">
    <source>
        <dbReference type="ARBA" id="ARBA00004123"/>
    </source>
</evidence>
<keyword evidence="4" id="KW-0862">Zinc</keyword>
<comment type="subcellular location">
    <subcellularLocation>
        <location evidence="1">Nucleus</location>
    </subcellularLocation>
</comment>
<name>A0A922SIG5_SPOEX</name>
<protein>
    <submittedName>
        <fullName evidence="6">Uncharacterized protein</fullName>
    </submittedName>
</protein>
<dbReference type="InterPro" id="IPR052035">
    <property type="entry name" value="ZnF_BED_domain_contain"/>
</dbReference>
<evidence type="ECO:0000256" key="4">
    <source>
        <dbReference type="ARBA" id="ARBA00022833"/>
    </source>
</evidence>
<evidence type="ECO:0000256" key="3">
    <source>
        <dbReference type="ARBA" id="ARBA00022771"/>
    </source>
</evidence>
<dbReference type="SUPFAM" id="SSF53098">
    <property type="entry name" value="Ribonuclease H-like"/>
    <property type="match status" value="1"/>
</dbReference>
<dbReference type="AlphaFoldDB" id="A0A922SIG5"/>
<reference evidence="6" key="1">
    <citation type="journal article" date="2021" name="G3 (Bethesda)">
        <title>Genome and transcriptome analysis of the beet armyworm Spodoptera exigua reveals targets for pest control. .</title>
        <authorList>
            <person name="Simon S."/>
            <person name="Breeschoten T."/>
            <person name="Jansen H.J."/>
            <person name="Dirks R.P."/>
            <person name="Schranz M.E."/>
            <person name="Ros V.I.D."/>
        </authorList>
    </citation>
    <scope>NUCLEOTIDE SEQUENCE</scope>
    <source>
        <strain evidence="6">TB_SE_WUR_2020</strain>
    </source>
</reference>
<keyword evidence="5" id="KW-0539">Nucleus</keyword>
<evidence type="ECO:0000313" key="7">
    <source>
        <dbReference type="Proteomes" id="UP000814243"/>
    </source>
</evidence>
<dbReference type="InterPro" id="IPR012337">
    <property type="entry name" value="RNaseH-like_sf"/>
</dbReference>
<comment type="caution">
    <text evidence="6">The sequence shown here is derived from an EMBL/GenBank/DDBJ whole genome shotgun (WGS) entry which is preliminary data.</text>
</comment>
<sequence length="572" mass="65985">MLMEWGIIKEKIHCFVRDSGSNMIRAMKLGDLPDTELHKIQKEQLNQECLSVKQDCSTRWNSTFHMLERTIKIQDSLCLYACKHNISQLSPEEWLQLKKIVTIIQPFEEITQNMSDNNASISSVIPLIHTLKYALQTEATKQDTNEKFKSIIKCTVGQLNSKFGDLQTNNFFAIATYLDPRYKTKFFNEVVKEKIETEIMSLFDAVADTSKNEADNIGAPVEKRARMELPAEASHSNVQTVLSNILLSSDSDEDDDDTTSGRYAVLDKFVVMKSMLNEYNKEKRISISDDPLLWWKGQNIVGEKHHDCTPDFAKNESAILMQIIKEKITQPTFNNKAIAKMSNSDVSSIMKFPQFNNIKSSLYRYRNKTAKLTKISCNEAKDVEVPDRYEEFLLANYQHEGVRIIIFCSKKSREFIKKVKDFLSDGTFKSCPSCFKRLYVIHRDLGSDKDATNIVPLMYCLMNKMTYKAYVTLFELIKTQIPEWEPINFKTNIENAAIKAIKNYFQIQQLPAVITIIIKVFGKKAKELGLTQCEKIKRREIELSAVLPLLPRNELLNGWKYITRHDIELTTF</sequence>
<dbReference type="PANTHER" id="PTHR46481">
    <property type="entry name" value="ZINC FINGER BED DOMAIN-CONTAINING PROTEIN 4"/>
    <property type="match status" value="1"/>
</dbReference>
<dbReference type="GO" id="GO:0008270">
    <property type="term" value="F:zinc ion binding"/>
    <property type="evidence" value="ECO:0007669"/>
    <property type="project" value="UniProtKB-KW"/>
</dbReference>
<evidence type="ECO:0000256" key="2">
    <source>
        <dbReference type="ARBA" id="ARBA00022723"/>
    </source>
</evidence>